<evidence type="ECO:0000313" key="4">
    <source>
        <dbReference type="Proteomes" id="UP001148614"/>
    </source>
</evidence>
<dbReference type="EMBL" id="JANPWZ010003338">
    <property type="protein sequence ID" value="KAJ3553159.1"/>
    <property type="molecule type" value="Genomic_DNA"/>
</dbReference>
<dbReference type="Gene3D" id="3.40.390.10">
    <property type="entry name" value="Collagenase (Catalytic Domain)"/>
    <property type="match status" value="1"/>
</dbReference>
<dbReference type="InterPro" id="IPR024079">
    <property type="entry name" value="MetalloPept_cat_dom_sf"/>
</dbReference>
<dbReference type="Proteomes" id="UP001148614">
    <property type="component" value="Unassembled WGS sequence"/>
</dbReference>
<comment type="caution">
    <text evidence="3">The sequence shown here is derived from an EMBL/GenBank/DDBJ whole genome shotgun (WGS) entry which is preliminary data.</text>
</comment>
<feature type="chain" id="PRO_5040994368" description="Lysine-specific metallo-endopeptidase domain-containing protein" evidence="2">
    <location>
        <begin position="20"/>
        <end position="448"/>
    </location>
</feature>
<proteinExistence type="predicted"/>
<feature type="signal peptide" evidence="2">
    <location>
        <begin position="1"/>
        <end position="19"/>
    </location>
</feature>
<keyword evidence="2" id="KW-0732">Signal</keyword>
<reference evidence="3" key="1">
    <citation type="submission" date="2022-07" db="EMBL/GenBank/DDBJ databases">
        <title>Genome Sequence of Xylaria arbuscula.</title>
        <authorList>
            <person name="Buettner E."/>
        </authorList>
    </citation>
    <scope>NUCLEOTIDE SEQUENCE</scope>
    <source>
        <strain evidence="3">VT107</strain>
    </source>
</reference>
<accession>A0A9W8N3L2</accession>
<dbReference type="AlphaFoldDB" id="A0A9W8N3L2"/>
<evidence type="ECO:0000256" key="2">
    <source>
        <dbReference type="SAM" id="SignalP"/>
    </source>
</evidence>
<name>A0A9W8N3L2_9PEZI</name>
<protein>
    <recommendedName>
        <fullName evidence="5">Lysine-specific metallo-endopeptidase domain-containing protein</fullName>
    </recommendedName>
</protein>
<evidence type="ECO:0000313" key="3">
    <source>
        <dbReference type="EMBL" id="KAJ3553159.1"/>
    </source>
</evidence>
<dbReference type="GO" id="GO:0008237">
    <property type="term" value="F:metallopeptidase activity"/>
    <property type="evidence" value="ECO:0007669"/>
    <property type="project" value="InterPro"/>
</dbReference>
<gene>
    <name evidence="3" type="ORF">NPX13_g10946</name>
</gene>
<evidence type="ECO:0000256" key="1">
    <source>
        <dbReference type="SAM" id="MobiDB-lite"/>
    </source>
</evidence>
<keyword evidence="4" id="KW-1185">Reference proteome</keyword>
<sequence length="448" mass="49087">MRLTISSFLCLSLLKQTAALPSNQARQDVGIQSVNLVFNSQCARQKDITDAWDDAIKIVTGLPQVDFNDGAAIDYFGAPGWNMDYRSKIQAVFDSAKTFGQGWKITPTPFKVQINVDCGADTTRELDERCKGKGVGLKAYTWNTKDVNGNSPKGYNDKSATMNIVILHEMMHANRITYEANGNRHIQDMTMHIYEFVPGAGRNYTRKLIPLDAYGSLGTKILARTRRDTIASDITRNADSFAQYALAKYVQSQIGEYPSLPIANAEAIGDIYPRTSSVVITDGSDWGVDGTNLEEILTDGDALTFTTSEDITADVGDLNDEEFLGPLTDLEWIADDQYPSDYIQQQKEWASMLDTPTSTATPTPTPTSISTPTPTPTEAAPSGPTTDLQCNGLESKIYMHPDTLVGNIQAFCQTAVAQGVQDTDSGSIFRNYNPGVSPFSYARPRDTN</sequence>
<feature type="compositionally biased region" description="Low complexity" evidence="1">
    <location>
        <begin position="355"/>
        <end position="386"/>
    </location>
</feature>
<evidence type="ECO:0008006" key="5">
    <source>
        <dbReference type="Google" id="ProtNLM"/>
    </source>
</evidence>
<organism evidence="3 4">
    <name type="scientific">Xylaria arbuscula</name>
    <dbReference type="NCBI Taxonomy" id="114810"/>
    <lineage>
        <taxon>Eukaryota</taxon>
        <taxon>Fungi</taxon>
        <taxon>Dikarya</taxon>
        <taxon>Ascomycota</taxon>
        <taxon>Pezizomycotina</taxon>
        <taxon>Sordariomycetes</taxon>
        <taxon>Xylariomycetidae</taxon>
        <taxon>Xylariales</taxon>
        <taxon>Xylariaceae</taxon>
        <taxon>Xylaria</taxon>
    </lineage>
</organism>
<feature type="region of interest" description="Disordered" evidence="1">
    <location>
        <begin position="354"/>
        <end position="388"/>
    </location>
</feature>